<feature type="region of interest" description="Disordered" evidence="1">
    <location>
        <begin position="45"/>
        <end position="67"/>
    </location>
</feature>
<evidence type="ECO:0000256" key="1">
    <source>
        <dbReference type="SAM" id="MobiDB-lite"/>
    </source>
</evidence>
<name>A0AA41SYJ7_SCICA</name>
<evidence type="ECO:0000313" key="3">
    <source>
        <dbReference type="Proteomes" id="UP001166674"/>
    </source>
</evidence>
<organism evidence="2 3">
    <name type="scientific">Sciurus carolinensis</name>
    <name type="common">Eastern gray squirrel</name>
    <dbReference type="NCBI Taxonomy" id="30640"/>
    <lineage>
        <taxon>Eukaryota</taxon>
        <taxon>Metazoa</taxon>
        <taxon>Chordata</taxon>
        <taxon>Craniata</taxon>
        <taxon>Vertebrata</taxon>
        <taxon>Euteleostomi</taxon>
        <taxon>Mammalia</taxon>
        <taxon>Eutheria</taxon>
        <taxon>Euarchontoglires</taxon>
        <taxon>Glires</taxon>
        <taxon>Rodentia</taxon>
        <taxon>Sciuromorpha</taxon>
        <taxon>Sciuridae</taxon>
        <taxon>Sciurinae</taxon>
        <taxon>Sciurini</taxon>
        <taxon>Sciurus</taxon>
    </lineage>
</organism>
<evidence type="ECO:0000313" key="2">
    <source>
        <dbReference type="EMBL" id="MBZ3878040.1"/>
    </source>
</evidence>
<proteinExistence type="predicted"/>
<reference evidence="2" key="1">
    <citation type="submission" date="2020-03" db="EMBL/GenBank/DDBJ databases">
        <title>Studies in the Genomics of Life Span.</title>
        <authorList>
            <person name="Glass D."/>
        </authorList>
    </citation>
    <scope>NUCLEOTIDE SEQUENCE</scope>
    <source>
        <strain evidence="2">SUZIE</strain>
        <tissue evidence="2">Muscle</tissue>
    </source>
</reference>
<dbReference type="Proteomes" id="UP001166674">
    <property type="component" value="Unassembled WGS sequence"/>
</dbReference>
<sequence length="67" mass="7777">MAIGDKENWWEEYHGFMQDLKEDGYKPNVKIEYMDEKDWKHTQGGFLAPVPPFPQEGLKPYEDGSAG</sequence>
<gene>
    <name evidence="2" type="ORF">SUZIE_145970</name>
</gene>
<protein>
    <submittedName>
        <fullName evidence="2">U4/U6.U5 tri-snRNP-associated protein 1</fullName>
    </submittedName>
</protein>
<accession>A0AA41SYJ7</accession>
<dbReference type="AlphaFoldDB" id="A0AA41SYJ7"/>
<keyword evidence="3" id="KW-1185">Reference proteome</keyword>
<comment type="caution">
    <text evidence="2">The sequence shown here is derived from an EMBL/GenBank/DDBJ whole genome shotgun (WGS) entry which is preliminary data.</text>
</comment>
<dbReference type="EMBL" id="JAATJV010315148">
    <property type="protein sequence ID" value="MBZ3878040.1"/>
    <property type="molecule type" value="Genomic_DNA"/>
</dbReference>